<dbReference type="EMBL" id="BAAAEW010000004">
    <property type="protein sequence ID" value="GAA0744441.1"/>
    <property type="molecule type" value="Genomic_DNA"/>
</dbReference>
<comment type="similarity">
    <text evidence="1">In the C-terminal section; belongs to the class-I pyridoxal-phosphate-dependent aminotransferase family.</text>
</comment>
<name>A0ABP3UZT4_9BURK</name>
<dbReference type="InterPro" id="IPR004839">
    <property type="entry name" value="Aminotransferase_I/II_large"/>
</dbReference>
<protein>
    <submittedName>
        <fullName evidence="7">PLP-dependent aminotransferase family protein</fullName>
    </submittedName>
</protein>
<dbReference type="PANTHER" id="PTHR46577:SF1">
    <property type="entry name" value="HTH-TYPE TRANSCRIPTIONAL REGULATORY PROTEIN GABR"/>
    <property type="match status" value="1"/>
</dbReference>
<dbReference type="InterPro" id="IPR036388">
    <property type="entry name" value="WH-like_DNA-bd_sf"/>
</dbReference>
<dbReference type="InterPro" id="IPR015421">
    <property type="entry name" value="PyrdxlP-dep_Trfase_major"/>
</dbReference>
<dbReference type="Gene3D" id="1.10.10.10">
    <property type="entry name" value="Winged helix-like DNA-binding domain superfamily/Winged helix DNA-binding domain"/>
    <property type="match status" value="1"/>
</dbReference>
<evidence type="ECO:0000259" key="6">
    <source>
        <dbReference type="PROSITE" id="PS50949"/>
    </source>
</evidence>
<keyword evidence="8" id="KW-1185">Reference proteome</keyword>
<accession>A0ABP3UZT4</accession>
<evidence type="ECO:0000256" key="5">
    <source>
        <dbReference type="ARBA" id="ARBA00023163"/>
    </source>
</evidence>
<reference evidence="8" key="1">
    <citation type="journal article" date="2019" name="Int. J. Syst. Evol. Microbiol.">
        <title>The Global Catalogue of Microorganisms (GCM) 10K type strain sequencing project: providing services to taxonomists for standard genome sequencing and annotation.</title>
        <authorList>
            <consortium name="The Broad Institute Genomics Platform"/>
            <consortium name="The Broad Institute Genome Sequencing Center for Infectious Disease"/>
            <person name="Wu L."/>
            <person name="Ma J."/>
        </authorList>
    </citation>
    <scope>NUCLEOTIDE SEQUENCE [LARGE SCALE GENOMIC DNA]</scope>
    <source>
        <strain evidence="8">JCM 15503</strain>
    </source>
</reference>
<dbReference type="SMART" id="SM00345">
    <property type="entry name" value="HTH_GNTR"/>
    <property type="match status" value="1"/>
</dbReference>
<comment type="caution">
    <text evidence="7">The sequence shown here is derived from an EMBL/GenBank/DDBJ whole genome shotgun (WGS) entry which is preliminary data.</text>
</comment>
<dbReference type="SUPFAM" id="SSF46785">
    <property type="entry name" value="Winged helix' DNA-binding domain"/>
    <property type="match status" value="1"/>
</dbReference>
<dbReference type="InterPro" id="IPR036390">
    <property type="entry name" value="WH_DNA-bd_sf"/>
</dbReference>
<dbReference type="InterPro" id="IPR000524">
    <property type="entry name" value="Tscrpt_reg_HTH_GntR"/>
</dbReference>
<keyword evidence="4" id="KW-0238">DNA-binding</keyword>
<sequence length="489" mass="52875">MDYALLLRSVDQAHPTLGSRQARLHQGLRLAILDGQLAAGAALPPSRQLAADLGVARNMVLYAYEQLAAEALVRTEGRRTRVAPLPVQPRAEETLALPLSRRALSLSEPLDGVDGSYFVTPGLDRAFVPGLPDLPSFPLALWRRLLDRAWRDASPPDLGYAGVQGDASLRDALAQHLRANRGLRCSAAQLFITDGTQQSLQLCASVLADAGDTAWLEDPGYGGALTACQSALLKVVGKPVDGEGLRLTDADWRHPPKLVYLTPSHQYPLGSVLSLPRRLALIANARRHGSWILEDDYDSEFRHTEAPLHALQGLEPAAPVFYLGTFSKTLLPALRTGYIVVPAGMVAPFAEAMSRLQPRGRMPEQRALAALLHSGAYLAHLRRMRRLYRERREALLAALQQEFGESVVPVGHGAGLHLCITLPQGVVDVQASARAAVLGVVARPLSQHQVPGCPHGPLNGLVLGYGHVRAQAMDRQVRLLARAVRETSG</sequence>
<dbReference type="RefSeq" id="WP_231010562.1">
    <property type="nucleotide sequence ID" value="NZ_BAAAEW010000004.1"/>
</dbReference>
<feature type="domain" description="HTH gntR-type" evidence="6">
    <location>
        <begin position="18"/>
        <end position="85"/>
    </location>
</feature>
<evidence type="ECO:0000256" key="4">
    <source>
        <dbReference type="ARBA" id="ARBA00023125"/>
    </source>
</evidence>
<evidence type="ECO:0000313" key="8">
    <source>
        <dbReference type="Proteomes" id="UP001500279"/>
    </source>
</evidence>
<keyword evidence="3" id="KW-0805">Transcription regulation</keyword>
<evidence type="ECO:0000256" key="3">
    <source>
        <dbReference type="ARBA" id="ARBA00023015"/>
    </source>
</evidence>
<dbReference type="CDD" id="cd00609">
    <property type="entry name" value="AAT_like"/>
    <property type="match status" value="1"/>
</dbReference>
<dbReference type="InterPro" id="IPR051446">
    <property type="entry name" value="HTH_trans_reg/aminotransferase"/>
</dbReference>
<organism evidence="7 8">
    <name type="scientific">Ideonella azotifigens</name>
    <dbReference type="NCBI Taxonomy" id="513160"/>
    <lineage>
        <taxon>Bacteria</taxon>
        <taxon>Pseudomonadati</taxon>
        <taxon>Pseudomonadota</taxon>
        <taxon>Betaproteobacteria</taxon>
        <taxon>Burkholderiales</taxon>
        <taxon>Sphaerotilaceae</taxon>
        <taxon>Ideonella</taxon>
    </lineage>
</organism>
<dbReference type="GO" id="GO:0008483">
    <property type="term" value="F:transaminase activity"/>
    <property type="evidence" value="ECO:0007669"/>
    <property type="project" value="UniProtKB-KW"/>
</dbReference>
<dbReference type="Pfam" id="PF00155">
    <property type="entry name" value="Aminotran_1_2"/>
    <property type="match status" value="1"/>
</dbReference>
<evidence type="ECO:0000256" key="2">
    <source>
        <dbReference type="ARBA" id="ARBA00022898"/>
    </source>
</evidence>
<evidence type="ECO:0000313" key="7">
    <source>
        <dbReference type="EMBL" id="GAA0744441.1"/>
    </source>
</evidence>
<keyword evidence="7" id="KW-0808">Transferase</keyword>
<gene>
    <name evidence="7" type="ORF">GCM10009107_09960</name>
</gene>
<proteinExistence type="inferred from homology"/>
<keyword evidence="2" id="KW-0663">Pyridoxal phosphate</keyword>
<dbReference type="Gene3D" id="3.40.640.10">
    <property type="entry name" value="Type I PLP-dependent aspartate aminotransferase-like (Major domain)"/>
    <property type="match status" value="1"/>
</dbReference>
<dbReference type="InterPro" id="IPR015424">
    <property type="entry name" value="PyrdxlP-dep_Trfase"/>
</dbReference>
<dbReference type="CDD" id="cd07377">
    <property type="entry name" value="WHTH_GntR"/>
    <property type="match status" value="1"/>
</dbReference>
<keyword evidence="7" id="KW-0032">Aminotransferase</keyword>
<dbReference type="PANTHER" id="PTHR46577">
    <property type="entry name" value="HTH-TYPE TRANSCRIPTIONAL REGULATORY PROTEIN GABR"/>
    <property type="match status" value="1"/>
</dbReference>
<keyword evidence="5" id="KW-0804">Transcription</keyword>
<dbReference type="Pfam" id="PF00392">
    <property type="entry name" value="GntR"/>
    <property type="match status" value="1"/>
</dbReference>
<dbReference type="PROSITE" id="PS50949">
    <property type="entry name" value="HTH_GNTR"/>
    <property type="match status" value="1"/>
</dbReference>
<dbReference type="SUPFAM" id="SSF53383">
    <property type="entry name" value="PLP-dependent transferases"/>
    <property type="match status" value="1"/>
</dbReference>
<dbReference type="Proteomes" id="UP001500279">
    <property type="component" value="Unassembled WGS sequence"/>
</dbReference>
<evidence type="ECO:0000256" key="1">
    <source>
        <dbReference type="ARBA" id="ARBA00005384"/>
    </source>
</evidence>